<evidence type="ECO:0000313" key="17">
    <source>
        <dbReference type="Proteomes" id="UP000233180"/>
    </source>
</evidence>
<dbReference type="PANTHER" id="PTHR13931">
    <property type="entry name" value="UBIQUITINATION FACTOR E4"/>
    <property type="match status" value="1"/>
</dbReference>
<dbReference type="PANTHER" id="PTHR13931:SF2">
    <property type="entry name" value="UBIQUITIN CONJUGATION FACTOR E4 B"/>
    <property type="match status" value="1"/>
</dbReference>
<feature type="compositionally biased region" description="Polar residues" evidence="14">
    <location>
        <begin position="271"/>
        <end position="290"/>
    </location>
</feature>
<keyword evidence="11" id="KW-0539">Nucleus</keyword>
<keyword evidence="6 13" id="KW-0963">Cytoplasm</keyword>
<feature type="region of interest" description="Disordered" evidence="14">
    <location>
        <begin position="1"/>
        <end position="118"/>
    </location>
</feature>
<dbReference type="GO" id="GO:0000209">
    <property type="term" value="P:protein polyubiquitination"/>
    <property type="evidence" value="ECO:0007669"/>
    <property type="project" value="UniProtKB-UniRule"/>
</dbReference>
<comment type="catalytic activity">
    <reaction evidence="1 13">
        <text>S-ubiquitinyl-[E2 ubiquitin-conjugating enzyme]-L-cysteine + [acceptor protein]-L-lysine = [E2 ubiquitin-conjugating enzyme]-L-cysteine + N(6)-ubiquitinyl-[acceptor protein]-L-lysine.</text>
        <dbReference type="EC" id="2.3.2.27"/>
    </reaction>
</comment>
<dbReference type="InterPro" id="IPR019474">
    <property type="entry name" value="Ub_conjug_fac_E4_core"/>
</dbReference>
<dbReference type="Ensembl" id="ENSRBIT00000063848.1">
    <property type="protein sequence ID" value="ENSRBIP00000039820.1"/>
    <property type="gene ID" value="ENSRBIG00000043359.1"/>
</dbReference>
<accession>A0A2K6MVL3</accession>
<dbReference type="GO" id="GO:0043161">
    <property type="term" value="P:proteasome-mediated ubiquitin-dependent protein catabolic process"/>
    <property type="evidence" value="ECO:0007669"/>
    <property type="project" value="Ensembl"/>
</dbReference>
<dbReference type="CDD" id="cd16658">
    <property type="entry name" value="RING-Ubox_UBE4B"/>
    <property type="match status" value="1"/>
</dbReference>
<dbReference type="InterPro" id="IPR013083">
    <property type="entry name" value="Znf_RING/FYVE/PHD"/>
</dbReference>
<keyword evidence="9 13" id="KW-0833">Ubl conjugation pathway</keyword>
<organism evidence="16 17">
    <name type="scientific">Rhinopithecus bieti</name>
    <name type="common">Black snub-nosed monkey</name>
    <name type="synonym">Pygathrix bieti</name>
    <dbReference type="NCBI Taxonomy" id="61621"/>
    <lineage>
        <taxon>Eukaryota</taxon>
        <taxon>Metazoa</taxon>
        <taxon>Chordata</taxon>
        <taxon>Craniata</taxon>
        <taxon>Vertebrata</taxon>
        <taxon>Euteleostomi</taxon>
        <taxon>Mammalia</taxon>
        <taxon>Eutheria</taxon>
        <taxon>Euarchontoglires</taxon>
        <taxon>Primates</taxon>
        <taxon>Haplorrhini</taxon>
        <taxon>Catarrhini</taxon>
        <taxon>Cercopithecidae</taxon>
        <taxon>Colobinae</taxon>
        <taxon>Rhinopithecus</taxon>
    </lineage>
</organism>
<reference evidence="16" key="2">
    <citation type="submission" date="2025-08" db="UniProtKB">
        <authorList>
            <consortium name="Ensembl"/>
        </authorList>
    </citation>
    <scope>IDENTIFICATION</scope>
</reference>
<evidence type="ECO:0000256" key="7">
    <source>
        <dbReference type="ARBA" id="ARBA00022553"/>
    </source>
</evidence>
<comment type="similarity">
    <text evidence="5 13">Belongs to the ubiquitin conjugation factor E4 family.</text>
</comment>
<dbReference type="Gene3D" id="3.30.40.10">
    <property type="entry name" value="Zinc/RING finger domain, C3HC4 (zinc finger)"/>
    <property type="match status" value="1"/>
</dbReference>
<dbReference type="GO" id="GO:0005737">
    <property type="term" value="C:cytoplasm"/>
    <property type="evidence" value="ECO:0007669"/>
    <property type="project" value="UniProtKB-SubCell"/>
</dbReference>
<evidence type="ECO:0000256" key="9">
    <source>
        <dbReference type="ARBA" id="ARBA00022786"/>
    </source>
</evidence>
<comment type="function">
    <text evidence="12">Ubiquitin-protein ligase that probably functions as an E3 ligase in conjunction with specific E1 and E2 ligases. May also function as an E4 ligase mediating the assembly of polyubiquitin chains on substrates ubiquitinated by another E3 ubiquitin ligase. May regulate myosin assembly in striated muscles together with STUB1 and VCP/p97 by targeting myosin chaperone UNC45B for proteasomal degradation.</text>
</comment>
<dbReference type="Proteomes" id="UP000233180">
    <property type="component" value="Unassembled WGS sequence"/>
</dbReference>
<comment type="domain">
    <text evidence="13">The U-box domain is required for the ubiquitin protein ligase activity.</text>
</comment>
<evidence type="ECO:0000256" key="1">
    <source>
        <dbReference type="ARBA" id="ARBA00000900"/>
    </source>
</evidence>
<dbReference type="Pfam" id="PF04564">
    <property type="entry name" value="U-box"/>
    <property type="match status" value="1"/>
</dbReference>
<gene>
    <name evidence="16" type="primary">UBE4B</name>
</gene>
<dbReference type="PROSITE" id="PS51698">
    <property type="entry name" value="U_BOX"/>
    <property type="match status" value="1"/>
</dbReference>
<comment type="subcellular location">
    <subcellularLocation>
        <location evidence="3 13">Cytoplasm</location>
    </subcellularLocation>
    <subcellularLocation>
        <location evidence="2">Nucleus</location>
    </subcellularLocation>
</comment>
<evidence type="ECO:0000259" key="15">
    <source>
        <dbReference type="PROSITE" id="PS51698"/>
    </source>
</evidence>
<reference evidence="16" key="3">
    <citation type="submission" date="2025-09" db="UniProtKB">
        <authorList>
            <consortium name="Ensembl"/>
        </authorList>
    </citation>
    <scope>IDENTIFICATION</scope>
</reference>
<feature type="compositionally biased region" description="Low complexity" evidence="14">
    <location>
        <begin position="347"/>
        <end position="363"/>
    </location>
</feature>
<evidence type="ECO:0000256" key="6">
    <source>
        <dbReference type="ARBA" id="ARBA00022490"/>
    </source>
</evidence>
<dbReference type="GO" id="GO:0006513">
    <property type="term" value="P:protein monoubiquitination"/>
    <property type="evidence" value="ECO:0007669"/>
    <property type="project" value="Ensembl"/>
</dbReference>
<dbReference type="InterPro" id="IPR045132">
    <property type="entry name" value="UBE4"/>
</dbReference>
<keyword evidence="10" id="KW-0007">Acetylation</keyword>
<dbReference type="SUPFAM" id="SSF57850">
    <property type="entry name" value="RING/U-box"/>
    <property type="match status" value="1"/>
</dbReference>
<evidence type="ECO:0000256" key="4">
    <source>
        <dbReference type="ARBA" id="ARBA00004906"/>
    </source>
</evidence>
<evidence type="ECO:0000256" key="11">
    <source>
        <dbReference type="ARBA" id="ARBA00023242"/>
    </source>
</evidence>
<proteinExistence type="inferred from homology"/>
<dbReference type="FunFam" id="3.30.40.10:FF:000060">
    <property type="entry name" value="ubiquitin conjugation factor E4 B"/>
    <property type="match status" value="1"/>
</dbReference>
<dbReference type="GO" id="GO:0036503">
    <property type="term" value="P:ERAD pathway"/>
    <property type="evidence" value="ECO:0007669"/>
    <property type="project" value="InterPro"/>
</dbReference>
<feature type="region of interest" description="Disordered" evidence="14">
    <location>
        <begin position="256"/>
        <end position="369"/>
    </location>
</feature>
<dbReference type="GO" id="GO:0003222">
    <property type="term" value="P:ventricular trabecula myocardium morphogenesis"/>
    <property type="evidence" value="ECO:0007669"/>
    <property type="project" value="Ensembl"/>
</dbReference>
<evidence type="ECO:0000256" key="13">
    <source>
        <dbReference type="RuleBase" id="RU369083"/>
    </source>
</evidence>
<evidence type="ECO:0000256" key="5">
    <source>
        <dbReference type="ARBA" id="ARBA00007434"/>
    </source>
</evidence>
<feature type="compositionally biased region" description="Low complexity" evidence="14">
    <location>
        <begin position="1029"/>
        <end position="1040"/>
    </location>
</feature>
<evidence type="ECO:0000256" key="3">
    <source>
        <dbReference type="ARBA" id="ARBA00004496"/>
    </source>
</evidence>
<dbReference type="Pfam" id="PF10408">
    <property type="entry name" value="Ufd2P_core"/>
    <property type="match status" value="1"/>
</dbReference>
<keyword evidence="8 13" id="KW-0808">Transferase</keyword>
<dbReference type="GO" id="GO:0019899">
    <property type="term" value="F:enzyme binding"/>
    <property type="evidence" value="ECO:0007669"/>
    <property type="project" value="Ensembl"/>
</dbReference>
<feature type="compositionally biased region" description="Low complexity" evidence="14">
    <location>
        <begin position="74"/>
        <end position="97"/>
    </location>
</feature>
<dbReference type="STRING" id="61621.ENSRBIP00000039820"/>
<dbReference type="UniPathway" id="UPA00143"/>
<evidence type="ECO:0000313" key="16">
    <source>
        <dbReference type="Ensembl" id="ENSRBIP00000039820.1"/>
    </source>
</evidence>
<evidence type="ECO:0000256" key="10">
    <source>
        <dbReference type="ARBA" id="ARBA00022990"/>
    </source>
</evidence>
<feature type="domain" description="U-box" evidence="15">
    <location>
        <begin position="1190"/>
        <end position="1263"/>
    </location>
</feature>
<dbReference type="GO" id="GO:0034450">
    <property type="term" value="F:ubiquitin-ubiquitin ligase activity"/>
    <property type="evidence" value="ECO:0007669"/>
    <property type="project" value="UniProtKB-UniRule"/>
</dbReference>
<name>A0A2K6MVL3_RHIBE</name>
<feature type="compositionally biased region" description="Low complexity" evidence="14">
    <location>
        <begin position="303"/>
        <end position="337"/>
    </location>
</feature>
<dbReference type="GO" id="GO:0031175">
    <property type="term" value="P:neuron projection development"/>
    <property type="evidence" value="ECO:0007669"/>
    <property type="project" value="Ensembl"/>
</dbReference>
<keyword evidence="17" id="KW-1185">Reference proteome</keyword>
<dbReference type="GO" id="GO:0000151">
    <property type="term" value="C:ubiquitin ligase complex"/>
    <property type="evidence" value="ECO:0007669"/>
    <property type="project" value="UniProtKB-UniRule"/>
</dbReference>
<comment type="pathway">
    <text evidence="4 13">Protein modification; protein ubiquitination.</text>
</comment>
<protein>
    <recommendedName>
        <fullName evidence="13">Ubiquitin conjugation factor E4</fullName>
        <ecNumber evidence="13">2.3.2.27</ecNumber>
    </recommendedName>
    <alternativeName>
        <fullName evidence="13">RING-type E3 ubiquitin transferase E4</fullName>
    </alternativeName>
</protein>
<feature type="compositionally biased region" description="Low complexity" evidence="14">
    <location>
        <begin position="14"/>
        <end position="31"/>
    </location>
</feature>
<keyword evidence="7" id="KW-0597">Phosphoprotein</keyword>
<dbReference type="GO" id="GO:0009411">
    <property type="term" value="P:response to UV"/>
    <property type="evidence" value="ECO:0007669"/>
    <property type="project" value="Ensembl"/>
</dbReference>
<dbReference type="GO" id="GO:0051865">
    <property type="term" value="P:protein autoubiquitination"/>
    <property type="evidence" value="ECO:0007669"/>
    <property type="project" value="Ensembl"/>
</dbReference>
<dbReference type="SMART" id="SM00504">
    <property type="entry name" value="Ubox"/>
    <property type="match status" value="1"/>
</dbReference>
<evidence type="ECO:0000256" key="12">
    <source>
        <dbReference type="ARBA" id="ARBA00056267"/>
    </source>
</evidence>
<dbReference type="InterPro" id="IPR003613">
    <property type="entry name" value="Ubox_domain"/>
</dbReference>
<feature type="compositionally biased region" description="Polar residues" evidence="14">
    <location>
        <begin position="49"/>
        <end position="62"/>
    </location>
</feature>
<reference evidence="16 17" key="1">
    <citation type="submission" date="2016-06" db="EMBL/GenBank/DDBJ databases">
        <title>Genome of Rhinopithecus bieti.</title>
        <authorList>
            <person name="Wu"/>
            <person name="C.-I. and Zhang"/>
            <person name="Y."/>
        </authorList>
    </citation>
    <scope>NUCLEOTIDE SEQUENCE</scope>
</reference>
<dbReference type="GO" id="GO:0008626">
    <property type="term" value="P:granzyme-mediated apoptotic signaling pathway"/>
    <property type="evidence" value="ECO:0007669"/>
    <property type="project" value="Ensembl"/>
</dbReference>
<dbReference type="AlphaFoldDB" id="A0A2K6MVL3"/>
<sequence length="1265" mass="141791">AQELKAIRRRRLARLAGGQTSQPTTPLTSPQRENPPGPPIAASAPGPSQSLGLNVHNMTPATSPIGASGVAHRSQSSEGVSSLSSSPSNSLETQSQSLSRSQSMDIDGEPSSGPEVSEEQALQLVCKIFRVSWKDRDRDVIFLSSLSAQFKQNPKEVFSDFKDLIGQILMEVLMMSTQTRDENPFASLTATSQPIAAAARSPDRNLLLNTGSNPGTSPMFCNVGSFGASSLSSLYESSPAPTPSFWSSVPVMGPSLASPSRAGGQLAVPSTPLSPHSAASGTAAGSQPSSPRYRPYTVTHPWASSGVSILSSSPSPPALASSPQAVPSSSSRQRPSSTGPPLPPASPSAASRRPSSLRISPSLGASGGASNWDSYSDHFTIETCKETDMLNYLIECFDRVGIEEKKAPKMCSQPAVSQLLSNIRSQCISHTALVLQGSLTQPRSLQQPSFLVPYMLCRNLPYGFIQELVRTTHQDEEVFKQIFIPILQGLALAAKECSLDSDYFKYPLMALGELCETKFGKTHPVCNLVASLPLWLPKSLSPGCGRELQRLSYLGAFFSFSVFAEDDVKVVEKYFSGPAITLENTRVVSQSLQHYLELGRQELFKILHSILLNGETREAALSYMAAVVNANMKKAQMQTDDRLVSTDGFMLNFLWVLQQLSTKIKLETVDPTYIFHPRCRITLPNDETRVNATMEDVNDWLTELYGDQPPFSEPKFPTECFFLTLHAHHLSILPSCRRYIRRLRAIRELNRTVEDLKNNESQWKDSPLATRHREMLKRCKTQLKKLVRCKACADAGLLDESFLRRCLNFYGLLIQLLLRILDPAYPDITLPLNSDVPKVFAALPEFYVEDVAEFLFFIVQYSPQALYEPCTQDIVMFLVVMLCNQNYIRNPYLVAKLVEVMFMTNPAVQPRTQKFFEMIENHPLSTKLLVPSLMKFYTDVEHTGATSEFYDKFTIRYHISTIFKSLWQNIAHHGTFMEEFNSGKQFVRYINMLINDTTFLLDESLESLKRIHEVQEEMKNKEQWDQLPRDQQQARQSQLAQDERVSRSYLALATETVDMFHILTKQVQKPFLRPELGPRLAAMLNFNLQQLCGPKCRDLKVENPEKYGFEPKKLLDQLTDIYLQLDCARFAKAIADDQRSYSKELFEEVISKMRKAGIKSTIAIEKFKLLAEKVEEIVAKNARAEIDYSDAPDEFRDPLMDTLMTDPVRLPSGTIMDRSIILRHLLNSPTDPFNRQTLTESMLEPVPELKEQIQAWMREKQSSDH</sequence>
<dbReference type="EC" id="2.3.2.27" evidence="13"/>
<feature type="region of interest" description="Disordered" evidence="14">
    <location>
        <begin position="1020"/>
        <end position="1040"/>
    </location>
</feature>
<evidence type="ECO:0000256" key="2">
    <source>
        <dbReference type="ARBA" id="ARBA00004123"/>
    </source>
</evidence>
<dbReference type="GO" id="GO:0005524">
    <property type="term" value="F:ATP binding"/>
    <property type="evidence" value="ECO:0007669"/>
    <property type="project" value="Ensembl"/>
</dbReference>
<dbReference type="GO" id="GO:0005634">
    <property type="term" value="C:nucleus"/>
    <property type="evidence" value="ECO:0007669"/>
    <property type="project" value="UniProtKB-SubCell"/>
</dbReference>
<comment type="function">
    <text evidence="13">Ubiquitin-protein ligase that probably functions as an E3 ligase in conjunction with specific E1 and E2 ligases. Also functions as an E4 ligase mediating the assembly of polyubiquitin chains on substrates ubiquitinated by another E3 ubiquitin ligase. Mediates 'Lys-48'-linked polyubiquitination of substrates.</text>
</comment>
<evidence type="ECO:0000256" key="14">
    <source>
        <dbReference type="SAM" id="MobiDB-lite"/>
    </source>
</evidence>
<dbReference type="GeneTree" id="ENSGT00390000009300"/>
<evidence type="ECO:0000256" key="8">
    <source>
        <dbReference type="ARBA" id="ARBA00022679"/>
    </source>
</evidence>